<dbReference type="InterPro" id="IPR001647">
    <property type="entry name" value="HTH_TetR"/>
</dbReference>
<dbReference type="PROSITE" id="PS01081">
    <property type="entry name" value="HTH_TETR_1"/>
    <property type="match status" value="1"/>
</dbReference>
<keyword evidence="6" id="KW-1185">Reference proteome</keyword>
<dbReference type="EMBL" id="SWBM01000003">
    <property type="protein sequence ID" value="TKC16186.1"/>
    <property type="molecule type" value="Genomic_DNA"/>
</dbReference>
<name>A0A4U1D4Z5_9BACI</name>
<feature type="domain" description="HTH tetR-type" evidence="4">
    <location>
        <begin position="13"/>
        <end position="73"/>
    </location>
</feature>
<evidence type="ECO:0000313" key="6">
    <source>
        <dbReference type="Proteomes" id="UP000307756"/>
    </source>
</evidence>
<dbReference type="PANTHER" id="PTHR43479:SF11">
    <property type="entry name" value="ACREF_ENVCD OPERON REPRESSOR-RELATED"/>
    <property type="match status" value="1"/>
</dbReference>
<evidence type="ECO:0000259" key="4">
    <source>
        <dbReference type="PROSITE" id="PS50977"/>
    </source>
</evidence>
<dbReference type="Proteomes" id="UP000307756">
    <property type="component" value="Unassembled WGS sequence"/>
</dbReference>
<evidence type="ECO:0000313" key="5">
    <source>
        <dbReference type="EMBL" id="TKC16186.1"/>
    </source>
</evidence>
<keyword evidence="2 3" id="KW-0238">DNA-binding</keyword>
<dbReference type="InterPro" id="IPR023772">
    <property type="entry name" value="DNA-bd_HTH_TetR-type_CS"/>
</dbReference>
<dbReference type="SUPFAM" id="SSF46689">
    <property type="entry name" value="Homeodomain-like"/>
    <property type="match status" value="1"/>
</dbReference>
<dbReference type="InterPro" id="IPR036271">
    <property type="entry name" value="Tet_transcr_reg_TetR-rel_C_sf"/>
</dbReference>
<dbReference type="Pfam" id="PF00440">
    <property type="entry name" value="TetR_N"/>
    <property type="match status" value="1"/>
</dbReference>
<dbReference type="SUPFAM" id="SSF48498">
    <property type="entry name" value="Tetracyclin repressor-like, C-terminal domain"/>
    <property type="match status" value="1"/>
</dbReference>
<comment type="caution">
    <text evidence="5">The sequence shown here is derived from an EMBL/GenBank/DDBJ whole genome shotgun (WGS) entry which is preliminary data.</text>
</comment>
<dbReference type="GO" id="GO:0003677">
    <property type="term" value="F:DNA binding"/>
    <property type="evidence" value="ECO:0007669"/>
    <property type="project" value="UniProtKB-UniRule"/>
</dbReference>
<dbReference type="AlphaFoldDB" id="A0A4U1D4Z5"/>
<accession>A0A4U1D4Z5</accession>
<proteinExistence type="predicted"/>
<evidence type="ECO:0000256" key="1">
    <source>
        <dbReference type="ARBA" id="ARBA00022491"/>
    </source>
</evidence>
<dbReference type="PROSITE" id="PS50977">
    <property type="entry name" value="HTH_TETR_2"/>
    <property type="match status" value="1"/>
</dbReference>
<dbReference type="PRINTS" id="PR00455">
    <property type="entry name" value="HTHTETR"/>
</dbReference>
<reference evidence="5 6" key="1">
    <citation type="journal article" date="2011" name="J. Microbiol.">
        <title>Bacillus kyonggiensis sp. nov., isolated from soil of a lettuce field.</title>
        <authorList>
            <person name="Dong K."/>
            <person name="Lee S."/>
        </authorList>
    </citation>
    <scope>NUCLEOTIDE SEQUENCE [LARGE SCALE GENOMIC DNA]</scope>
    <source>
        <strain evidence="5 6">NB22</strain>
    </source>
</reference>
<feature type="DNA-binding region" description="H-T-H motif" evidence="3">
    <location>
        <begin position="36"/>
        <end position="55"/>
    </location>
</feature>
<gene>
    <name evidence="5" type="ORF">FA727_14615</name>
</gene>
<dbReference type="Gene3D" id="1.10.10.60">
    <property type="entry name" value="Homeodomain-like"/>
    <property type="match status" value="1"/>
</dbReference>
<dbReference type="Gene3D" id="1.10.357.10">
    <property type="entry name" value="Tetracycline Repressor, domain 2"/>
    <property type="match status" value="1"/>
</dbReference>
<dbReference type="RefSeq" id="WP_136832079.1">
    <property type="nucleotide sequence ID" value="NZ_SWBM01000003.1"/>
</dbReference>
<evidence type="ECO:0000256" key="3">
    <source>
        <dbReference type="PROSITE-ProRule" id="PRU00335"/>
    </source>
</evidence>
<protein>
    <submittedName>
        <fullName evidence="5">TetR/AcrR family transcriptional regulator</fullName>
    </submittedName>
</protein>
<organism evidence="5 6">
    <name type="scientific">Robertmurraya kyonggiensis</name>
    <dbReference type="NCBI Taxonomy" id="1037680"/>
    <lineage>
        <taxon>Bacteria</taxon>
        <taxon>Bacillati</taxon>
        <taxon>Bacillota</taxon>
        <taxon>Bacilli</taxon>
        <taxon>Bacillales</taxon>
        <taxon>Bacillaceae</taxon>
        <taxon>Robertmurraya</taxon>
    </lineage>
</organism>
<dbReference type="PANTHER" id="PTHR43479">
    <property type="entry name" value="ACREF/ENVCD OPERON REPRESSOR-RELATED"/>
    <property type="match status" value="1"/>
</dbReference>
<dbReference type="InterPro" id="IPR009057">
    <property type="entry name" value="Homeodomain-like_sf"/>
</dbReference>
<dbReference type="OrthoDB" id="9780939at2"/>
<dbReference type="InterPro" id="IPR050624">
    <property type="entry name" value="HTH-type_Tx_Regulator"/>
</dbReference>
<sequence length="206" mass="24368">MVIINSIFKSLKPDKQERIINAAIKEFVQSGFEKASTNEIVKEAKISKGSLFNYFNSKKELYLYLIEYGVQVIEHIYDQIDLDETDIFNRLEKLGLKKLQIQKKFPQVFDFLLSIMKEESIEVKDIIQKRVQLIYGKGYAKIYENIDYTMFREDIDIEKAIEILNWTMFGFGDKSLKQLTTIGEVGEHYLTEWESYSKILKYSFYK</sequence>
<evidence type="ECO:0000256" key="2">
    <source>
        <dbReference type="ARBA" id="ARBA00023125"/>
    </source>
</evidence>
<keyword evidence="1" id="KW-0678">Repressor</keyword>